<evidence type="ECO:0000313" key="3">
    <source>
        <dbReference type="Proteomes" id="UP000238937"/>
    </source>
</evidence>
<proteinExistence type="predicted"/>
<organism evidence="2 3">
    <name type="scientific">Chamaesiphon polymorphus CCALA 037</name>
    <dbReference type="NCBI Taxonomy" id="2107692"/>
    <lineage>
        <taxon>Bacteria</taxon>
        <taxon>Bacillati</taxon>
        <taxon>Cyanobacteriota</taxon>
        <taxon>Cyanophyceae</taxon>
        <taxon>Gomontiellales</taxon>
        <taxon>Chamaesiphonaceae</taxon>
        <taxon>Chamaesiphon</taxon>
    </lineage>
</organism>
<keyword evidence="3" id="KW-1185">Reference proteome</keyword>
<dbReference type="OrthoDB" id="7995990at2"/>
<dbReference type="InterPro" id="IPR025375">
    <property type="entry name" value="DUF4365"/>
</dbReference>
<dbReference type="AlphaFoldDB" id="A0A2T1GE89"/>
<evidence type="ECO:0000313" key="2">
    <source>
        <dbReference type="EMBL" id="PSB55777.1"/>
    </source>
</evidence>
<protein>
    <recommendedName>
        <fullName evidence="1">DUF4365 domain-containing protein</fullName>
    </recommendedName>
</protein>
<comment type="caution">
    <text evidence="2">The sequence shown here is derived from an EMBL/GenBank/DDBJ whole genome shotgun (WGS) entry which is preliminary data.</text>
</comment>
<evidence type="ECO:0000259" key="1">
    <source>
        <dbReference type="Pfam" id="PF14280"/>
    </source>
</evidence>
<accession>A0A2T1GE89</accession>
<dbReference type="EMBL" id="PVWO01000164">
    <property type="protein sequence ID" value="PSB55777.1"/>
    <property type="molecule type" value="Genomic_DNA"/>
</dbReference>
<feature type="domain" description="DUF4365" evidence="1">
    <location>
        <begin position="10"/>
        <end position="162"/>
    </location>
</feature>
<reference evidence="2 3" key="1">
    <citation type="submission" date="2018-03" db="EMBL/GenBank/DDBJ databases">
        <title>The ancient ancestry and fast evolution of plastids.</title>
        <authorList>
            <person name="Moore K.R."/>
            <person name="Magnabosco C."/>
            <person name="Momper L."/>
            <person name="Gold D.A."/>
            <person name="Bosak T."/>
            <person name="Fournier G.P."/>
        </authorList>
    </citation>
    <scope>NUCLEOTIDE SEQUENCE [LARGE SCALE GENOMIC DNA]</scope>
    <source>
        <strain evidence="2 3">CCALA 037</strain>
    </source>
</reference>
<sequence length="177" mass="20059">MFPQQIIEELLSVAHVQAVAARAGVSISTFDKDFGIDGTFRQITSIGNRRFTSGYALDFQLKASINCFLEPEYIVYDLEVKTYNDLVHRRQASDATPCLLILKVLPSNADRWLTTTESGLFMGGACYWEYLRGELSENKQSVRIRISRTQELYPESLLMLMTSAVNMLLAENGYVRN</sequence>
<dbReference type="Proteomes" id="UP000238937">
    <property type="component" value="Unassembled WGS sequence"/>
</dbReference>
<dbReference type="Pfam" id="PF14280">
    <property type="entry name" value="DUF4365"/>
    <property type="match status" value="1"/>
</dbReference>
<gene>
    <name evidence="2" type="ORF">C7B77_13910</name>
</gene>
<name>A0A2T1GE89_9CYAN</name>
<dbReference type="RefSeq" id="WP_106305674.1">
    <property type="nucleotide sequence ID" value="NZ_PVWO01000164.1"/>
</dbReference>